<name>A0A4C1TZB8_EUMVA</name>
<keyword evidence="4" id="KW-0813">Transport</keyword>
<evidence type="ECO:0000313" key="9">
    <source>
        <dbReference type="Proteomes" id="UP000299102"/>
    </source>
</evidence>
<dbReference type="InterPro" id="IPR036259">
    <property type="entry name" value="MFS_trans_sf"/>
</dbReference>
<dbReference type="PANTHER" id="PTHR11654">
    <property type="entry name" value="OLIGOPEPTIDE TRANSPORTER-RELATED"/>
    <property type="match status" value="1"/>
</dbReference>
<feature type="transmembrane region" description="Helical" evidence="7">
    <location>
        <begin position="117"/>
        <end position="136"/>
    </location>
</feature>
<evidence type="ECO:0000256" key="6">
    <source>
        <dbReference type="ARBA" id="ARBA00023136"/>
    </source>
</evidence>
<dbReference type="Gene3D" id="1.20.1250.20">
    <property type="entry name" value="MFS general substrate transporter like domains"/>
    <property type="match status" value="1"/>
</dbReference>
<evidence type="ECO:0000313" key="8">
    <source>
        <dbReference type="EMBL" id="GBP19347.1"/>
    </source>
</evidence>
<organism evidence="8 9">
    <name type="scientific">Eumeta variegata</name>
    <name type="common">Bagworm moth</name>
    <name type="synonym">Eumeta japonica</name>
    <dbReference type="NCBI Taxonomy" id="151549"/>
    <lineage>
        <taxon>Eukaryota</taxon>
        <taxon>Metazoa</taxon>
        <taxon>Ecdysozoa</taxon>
        <taxon>Arthropoda</taxon>
        <taxon>Hexapoda</taxon>
        <taxon>Insecta</taxon>
        <taxon>Pterygota</taxon>
        <taxon>Neoptera</taxon>
        <taxon>Endopterygota</taxon>
        <taxon>Lepidoptera</taxon>
        <taxon>Glossata</taxon>
        <taxon>Ditrysia</taxon>
        <taxon>Tineoidea</taxon>
        <taxon>Psychidae</taxon>
        <taxon>Oiketicinae</taxon>
        <taxon>Eumeta</taxon>
    </lineage>
</organism>
<keyword evidence="4" id="KW-0653">Protein transport</keyword>
<keyword evidence="9" id="KW-1185">Reference proteome</keyword>
<dbReference type="AlphaFoldDB" id="A0A4C1TZB8"/>
<feature type="transmembrane region" description="Helical" evidence="7">
    <location>
        <begin position="14"/>
        <end position="33"/>
    </location>
</feature>
<evidence type="ECO:0000256" key="3">
    <source>
        <dbReference type="ARBA" id="ARBA00022692"/>
    </source>
</evidence>
<reference evidence="8 9" key="1">
    <citation type="journal article" date="2019" name="Commun. Biol.">
        <title>The bagworm genome reveals a unique fibroin gene that provides high tensile strength.</title>
        <authorList>
            <person name="Kono N."/>
            <person name="Nakamura H."/>
            <person name="Ohtoshi R."/>
            <person name="Tomita M."/>
            <person name="Numata K."/>
            <person name="Arakawa K."/>
        </authorList>
    </citation>
    <scope>NUCLEOTIDE SEQUENCE [LARGE SCALE GENOMIC DNA]</scope>
</reference>
<feature type="transmembrane region" description="Helical" evidence="7">
    <location>
        <begin position="245"/>
        <end position="262"/>
    </location>
</feature>
<dbReference type="GO" id="GO:0022857">
    <property type="term" value="F:transmembrane transporter activity"/>
    <property type="evidence" value="ECO:0007669"/>
    <property type="project" value="InterPro"/>
</dbReference>
<dbReference type="Proteomes" id="UP000299102">
    <property type="component" value="Unassembled WGS sequence"/>
</dbReference>
<dbReference type="OrthoDB" id="8904098at2759"/>
<keyword evidence="4" id="KW-0571">Peptide transport</keyword>
<proteinExistence type="inferred from homology"/>
<dbReference type="InterPro" id="IPR000109">
    <property type="entry name" value="POT_fam"/>
</dbReference>
<evidence type="ECO:0000256" key="5">
    <source>
        <dbReference type="ARBA" id="ARBA00022989"/>
    </source>
</evidence>
<comment type="subcellular location">
    <subcellularLocation>
        <location evidence="1">Membrane</location>
        <topology evidence="1">Multi-pass membrane protein</topology>
    </subcellularLocation>
</comment>
<evidence type="ECO:0000256" key="2">
    <source>
        <dbReference type="ARBA" id="ARBA00005982"/>
    </source>
</evidence>
<comment type="caution">
    <text evidence="8">The sequence shown here is derived from an EMBL/GenBank/DDBJ whole genome shotgun (WGS) entry which is preliminary data.</text>
</comment>
<evidence type="ECO:0000256" key="1">
    <source>
        <dbReference type="ARBA" id="ARBA00004141"/>
    </source>
</evidence>
<sequence length="509" mass="56696">MSVPRYVDPQQKTILNMMFIYAAGNSLVALAAIPQLALPARLCTMIGLFMVTVGTGGIKPCVTAFGGDQFKLPEQEHHLAVFFSVLYFILCLGSLIAKTISPILRSEVHCFGDKDCYSLAFGAPGFVVLLSIVVFVSSKNKYVIKKPEGNVVVDFVKCVSLGIKNVLLNRKKYEKCLHWLDSTEVSYDNKFVADVKKTLSILCLFSVLPVFWALLDQMGSRWTLQATKMDGRFGFITVKPDQMQVIAPIFILILIPLMQKIYPKLEKRNILKNPLHRLTLGEMLAGAAFIASGLVELYLRASTSYPQLPQPGFSQFRLFNGHPCSIAVNSDAENITYTIPPLSYYVNRNIKVDGHKNLSLELGGTCAEPAVQAVSLEEHAAISVYYSPDGVARYRDRVDKSKAGFPIVRFLVSGDIDDTTLALYNEKRHEVESYISRGVSELHEAFASTYSLRAGNTTVGRTIELENGGVYTILLRRSKEGYYYLRRHLTACSVCGLWEIRSCAEYMPV</sequence>
<dbReference type="Pfam" id="PF00854">
    <property type="entry name" value="PTR2"/>
    <property type="match status" value="1"/>
</dbReference>
<feature type="transmembrane region" description="Helical" evidence="7">
    <location>
        <begin position="79"/>
        <end position="97"/>
    </location>
</feature>
<dbReference type="GO" id="GO:0016020">
    <property type="term" value="C:membrane"/>
    <property type="evidence" value="ECO:0007669"/>
    <property type="project" value="UniProtKB-SubCell"/>
</dbReference>
<keyword evidence="5 7" id="KW-1133">Transmembrane helix</keyword>
<accession>A0A4C1TZB8</accession>
<evidence type="ECO:0000256" key="4">
    <source>
        <dbReference type="ARBA" id="ARBA00022856"/>
    </source>
</evidence>
<dbReference type="GO" id="GO:0015833">
    <property type="term" value="P:peptide transport"/>
    <property type="evidence" value="ECO:0007669"/>
    <property type="project" value="UniProtKB-KW"/>
</dbReference>
<feature type="transmembrane region" description="Helical" evidence="7">
    <location>
        <begin position="39"/>
        <end position="58"/>
    </location>
</feature>
<comment type="similarity">
    <text evidence="2">Belongs to the major facilitator superfamily. Proton-dependent oligopeptide transporter (POT/PTR) (TC 2.A.17) family.</text>
</comment>
<keyword evidence="6 7" id="KW-0472">Membrane</keyword>
<keyword evidence="3 7" id="KW-0812">Transmembrane</keyword>
<gene>
    <name evidence="8" type="primary">yin</name>
    <name evidence="8" type="ORF">EVAR_12388_1</name>
</gene>
<feature type="transmembrane region" description="Helical" evidence="7">
    <location>
        <begin position="283"/>
        <end position="301"/>
    </location>
</feature>
<dbReference type="SUPFAM" id="SSF103473">
    <property type="entry name" value="MFS general substrate transporter"/>
    <property type="match status" value="1"/>
</dbReference>
<protein>
    <submittedName>
        <fullName evidence="8">Peptide transporter family 1</fullName>
    </submittedName>
</protein>
<feature type="transmembrane region" description="Helical" evidence="7">
    <location>
        <begin position="198"/>
        <end position="215"/>
    </location>
</feature>
<dbReference type="EMBL" id="BGZK01000107">
    <property type="protein sequence ID" value="GBP19347.1"/>
    <property type="molecule type" value="Genomic_DNA"/>
</dbReference>
<evidence type="ECO:0000256" key="7">
    <source>
        <dbReference type="SAM" id="Phobius"/>
    </source>
</evidence>